<dbReference type="InterPro" id="IPR036378">
    <property type="entry name" value="FAS1_dom_sf"/>
</dbReference>
<evidence type="ECO:0008006" key="3">
    <source>
        <dbReference type="Google" id="ProtNLM"/>
    </source>
</evidence>
<organism evidence="1 2">
    <name type="scientific">Ginsengibacter hankyongi</name>
    <dbReference type="NCBI Taxonomy" id="2607284"/>
    <lineage>
        <taxon>Bacteria</taxon>
        <taxon>Pseudomonadati</taxon>
        <taxon>Bacteroidota</taxon>
        <taxon>Chitinophagia</taxon>
        <taxon>Chitinophagales</taxon>
        <taxon>Chitinophagaceae</taxon>
        <taxon>Ginsengibacter</taxon>
    </lineage>
</organism>
<evidence type="ECO:0000313" key="1">
    <source>
        <dbReference type="EMBL" id="KAA9037762.1"/>
    </source>
</evidence>
<sequence length="241" mass="27137">MKRISILNFILLLTIILFMVACNKNKNYIIGGVPEDVNMYKNITSYDVLKNDPKYDTLIQIIDAAGFKDKLNKPGVTFFAPSNISIFRYLNARTIQVQKTNIYAKFAMDSLLYYLSNNINGTADSLGMYLMDQLLPYSVLTNTGAYYPTELAGVKSIVSFEYTKDPSLGYNPLVSSVPQIVYYTYMWKPYTYNLSDANPAGNITPALGVHTRVITSGIMTKTGIIDELENGHVLFFYGIKR</sequence>
<proteinExistence type="predicted"/>
<dbReference type="EMBL" id="VYQF01000005">
    <property type="protein sequence ID" value="KAA9037762.1"/>
    <property type="molecule type" value="Genomic_DNA"/>
</dbReference>
<comment type="caution">
    <text evidence="1">The sequence shown here is derived from an EMBL/GenBank/DDBJ whole genome shotgun (WGS) entry which is preliminary data.</text>
</comment>
<dbReference type="RefSeq" id="WP_150415996.1">
    <property type="nucleotide sequence ID" value="NZ_VYQF01000005.1"/>
</dbReference>
<keyword evidence="2" id="KW-1185">Reference proteome</keyword>
<dbReference type="Proteomes" id="UP000326903">
    <property type="component" value="Unassembled WGS sequence"/>
</dbReference>
<dbReference type="AlphaFoldDB" id="A0A5J5IDQ8"/>
<evidence type="ECO:0000313" key="2">
    <source>
        <dbReference type="Proteomes" id="UP000326903"/>
    </source>
</evidence>
<protein>
    <recommendedName>
        <fullName evidence="3">FAS1 domain-containing protein</fullName>
    </recommendedName>
</protein>
<gene>
    <name evidence="1" type="ORF">FW778_16875</name>
</gene>
<name>A0A5J5IDQ8_9BACT</name>
<accession>A0A5J5IDQ8</accession>
<dbReference type="SUPFAM" id="SSF82153">
    <property type="entry name" value="FAS1 domain"/>
    <property type="match status" value="1"/>
</dbReference>
<reference evidence="1 2" key="1">
    <citation type="submission" date="2019-09" db="EMBL/GenBank/DDBJ databases">
        <title>Draft genome sequence of Ginsengibacter sp. BR5-29.</title>
        <authorList>
            <person name="Im W.-T."/>
        </authorList>
    </citation>
    <scope>NUCLEOTIDE SEQUENCE [LARGE SCALE GENOMIC DNA]</scope>
    <source>
        <strain evidence="1 2">BR5-29</strain>
    </source>
</reference>
<dbReference type="Gene3D" id="2.30.180.10">
    <property type="entry name" value="FAS1 domain"/>
    <property type="match status" value="1"/>
</dbReference>
<dbReference type="PROSITE" id="PS51257">
    <property type="entry name" value="PROKAR_LIPOPROTEIN"/>
    <property type="match status" value="1"/>
</dbReference>